<dbReference type="AlphaFoldDB" id="A0AAW1VYV7"/>
<proteinExistence type="predicted"/>
<dbReference type="InterPro" id="IPR006073">
    <property type="entry name" value="GTP-bd"/>
</dbReference>
<feature type="domain" description="G" evidence="3">
    <location>
        <begin position="94"/>
        <end position="173"/>
    </location>
</feature>
<feature type="domain" description="NOG1 N-terminal helical" evidence="5">
    <location>
        <begin position="16"/>
        <end position="88"/>
    </location>
</feature>
<feature type="domain" description="Nucleolar GTP-binding protein 1 Rossman-fold" evidence="4">
    <location>
        <begin position="176"/>
        <end position="230"/>
    </location>
</feature>
<organism evidence="6 7">
    <name type="scientific">Rubus argutus</name>
    <name type="common">Southern blackberry</name>
    <dbReference type="NCBI Taxonomy" id="59490"/>
    <lineage>
        <taxon>Eukaryota</taxon>
        <taxon>Viridiplantae</taxon>
        <taxon>Streptophyta</taxon>
        <taxon>Embryophyta</taxon>
        <taxon>Tracheophyta</taxon>
        <taxon>Spermatophyta</taxon>
        <taxon>Magnoliopsida</taxon>
        <taxon>eudicotyledons</taxon>
        <taxon>Gunneridae</taxon>
        <taxon>Pentapetalae</taxon>
        <taxon>rosids</taxon>
        <taxon>fabids</taxon>
        <taxon>Rosales</taxon>
        <taxon>Rosaceae</taxon>
        <taxon>Rosoideae</taxon>
        <taxon>Rosoideae incertae sedis</taxon>
        <taxon>Rubus</taxon>
    </lineage>
</organism>
<name>A0AAW1VYV7_RUBAR</name>
<dbReference type="PANTHER" id="PTHR45759">
    <property type="entry name" value="NUCLEOLAR GTP-BINDING PROTEIN 1"/>
    <property type="match status" value="1"/>
</dbReference>
<sequence>MSGSQINFLIVFYIWSHVLGKVDALRKRVVSVGKEHASLCAKSTTKKEAEARLSEGLKKVEERYIHQGKYVDDLLHIAKTLRAMPVVDLETPTLCLVGAPNVGKSSLVRILSTGKPEVCNYPFTTRGILMGHIILNHQTFQVIDTPGLLKRCDDRKQLWQLSNDCYDLHMADRNNLEKLTLAVLSHLPTAVLYVHDLSGECGTSPSDQFVIYNEIKEKFGDHLWLDVVSKFGMDRTPTMGWERVLERERDLERGNNRGKVSDGHTPRVFRIEFKIFTIQVDDLSHGGAILISEQKRERKFQLSIGLGCASWLIDQLLDVRKTKELTFFRKFSGSNSYQFWLERQNNSRGSFLRLSKCAGGFVRTIILPQGRDTEGWRLMEENLSAIVYGVPKGNLKFESLADKRLQLASKSAEAKLNYKEALQKILR</sequence>
<dbReference type="Pfam" id="PF06858">
    <property type="entry name" value="NOG1"/>
    <property type="match status" value="1"/>
</dbReference>
<evidence type="ECO:0000259" key="4">
    <source>
        <dbReference type="Pfam" id="PF06858"/>
    </source>
</evidence>
<protein>
    <submittedName>
        <fullName evidence="6">Uncharacterized protein</fullName>
    </submittedName>
</protein>
<dbReference type="Proteomes" id="UP001457282">
    <property type="component" value="Unassembled WGS sequence"/>
</dbReference>
<dbReference type="Pfam" id="PF01926">
    <property type="entry name" value="MMR_HSR1"/>
    <property type="match status" value="1"/>
</dbReference>
<dbReference type="InterPro" id="IPR010674">
    <property type="entry name" value="NOG1_Rossman_fold_dom"/>
</dbReference>
<keyword evidence="1" id="KW-0547">Nucleotide-binding</keyword>
<evidence type="ECO:0000256" key="2">
    <source>
        <dbReference type="SAM" id="SignalP"/>
    </source>
</evidence>
<keyword evidence="1" id="KW-0342">GTP-binding</keyword>
<dbReference type="Pfam" id="PF17835">
    <property type="entry name" value="NOG1_N"/>
    <property type="match status" value="1"/>
</dbReference>
<evidence type="ECO:0000259" key="3">
    <source>
        <dbReference type="Pfam" id="PF01926"/>
    </source>
</evidence>
<evidence type="ECO:0000259" key="5">
    <source>
        <dbReference type="Pfam" id="PF17835"/>
    </source>
</evidence>
<feature type="signal peptide" evidence="2">
    <location>
        <begin position="1"/>
        <end position="24"/>
    </location>
</feature>
<dbReference type="EMBL" id="JBEDUW010000007">
    <property type="protein sequence ID" value="KAK9911650.1"/>
    <property type="molecule type" value="Genomic_DNA"/>
</dbReference>
<comment type="caution">
    <text evidence="6">The sequence shown here is derived from an EMBL/GenBank/DDBJ whole genome shotgun (WGS) entry which is preliminary data.</text>
</comment>
<accession>A0AAW1VYV7</accession>
<keyword evidence="7" id="KW-1185">Reference proteome</keyword>
<dbReference type="PRINTS" id="PR00326">
    <property type="entry name" value="GTP1OBG"/>
</dbReference>
<dbReference type="SUPFAM" id="SSF52540">
    <property type="entry name" value="P-loop containing nucleoside triphosphate hydrolases"/>
    <property type="match status" value="1"/>
</dbReference>
<evidence type="ECO:0000313" key="7">
    <source>
        <dbReference type="Proteomes" id="UP001457282"/>
    </source>
</evidence>
<keyword evidence="2" id="KW-0732">Signal</keyword>
<dbReference type="GO" id="GO:0005525">
    <property type="term" value="F:GTP binding"/>
    <property type="evidence" value="ECO:0007669"/>
    <property type="project" value="UniProtKB-KW"/>
</dbReference>
<evidence type="ECO:0000256" key="1">
    <source>
        <dbReference type="ARBA" id="ARBA00023134"/>
    </source>
</evidence>
<dbReference type="Gene3D" id="3.40.50.300">
    <property type="entry name" value="P-loop containing nucleotide triphosphate hydrolases"/>
    <property type="match status" value="1"/>
</dbReference>
<reference evidence="6 7" key="1">
    <citation type="journal article" date="2023" name="G3 (Bethesda)">
        <title>A chromosome-length genome assembly and annotation of blackberry (Rubus argutus, cv. 'Hillquist').</title>
        <authorList>
            <person name="Bruna T."/>
            <person name="Aryal R."/>
            <person name="Dudchenko O."/>
            <person name="Sargent D.J."/>
            <person name="Mead D."/>
            <person name="Buti M."/>
            <person name="Cavallini A."/>
            <person name="Hytonen T."/>
            <person name="Andres J."/>
            <person name="Pham M."/>
            <person name="Weisz D."/>
            <person name="Mascagni F."/>
            <person name="Usai G."/>
            <person name="Natali L."/>
            <person name="Bassil N."/>
            <person name="Fernandez G.E."/>
            <person name="Lomsadze A."/>
            <person name="Armour M."/>
            <person name="Olukolu B."/>
            <person name="Poorten T."/>
            <person name="Britton C."/>
            <person name="Davik J."/>
            <person name="Ashrafi H."/>
            <person name="Aiden E.L."/>
            <person name="Borodovsky M."/>
            <person name="Worthington M."/>
        </authorList>
    </citation>
    <scope>NUCLEOTIDE SEQUENCE [LARGE SCALE GENOMIC DNA]</scope>
    <source>
        <strain evidence="6">PI 553951</strain>
    </source>
</reference>
<dbReference type="InterPro" id="IPR041623">
    <property type="entry name" value="NOG1_N"/>
</dbReference>
<gene>
    <name evidence="6" type="ORF">M0R45_035546</name>
</gene>
<feature type="chain" id="PRO_5043822478" evidence="2">
    <location>
        <begin position="25"/>
        <end position="427"/>
    </location>
</feature>
<evidence type="ECO:0000313" key="6">
    <source>
        <dbReference type="EMBL" id="KAK9911650.1"/>
    </source>
</evidence>
<dbReference type="InterPro" id="IPR027417">
    <property type="entry name" value="P-loop_NTPase"/>
</dbReference>